<evidence type="ECO:0000313" key="1">
    <source>
        <dbReference type="EMBL" id="GGZ24741.1"/>
    </source>
</evidence>
<proteinExistence type="predicted"/>
<reference evidence="1" key="2">
    <citation type="submission" date="2020-09" db="EMBL/GenBank/DDBJ databases">
        <authorList>
            <person name="Sun Q."/>
            <person name="Kim S."/>
        </authorList>
    </citation>
    <scope>NUCLEOTIDE SEQUENCE</scope>
    <source>
        <strain evidence="1">KCTC 12368</strain>
    </source>
</reference>
<reference evidence="1" key="1">
    <citation type="journal article" date="2014" name="Int. J. Syst. Evol. Microbiol.">
        <title>Complete genome sequence of Corynebacterium casei LMG S-19264T (=DSM 44701T), isolated from a smear-ripened cheese.</title>
        <authorList>
            <consortium name="US DOE Joint Genome Institute (JGI-PGF)"/>
            <person name="Walter F."/>
            <person name="Albersmeier A."/>
            <person name="Kalinowski J."/>
            <person name="Ruckert C."/>
        </authorList>
    </citation>
    <scope>NUCLEOTIDE SEQUENCE</scope>
    <source>
        <strain evidence="1">KCTC 12368</strain>
    </source>
</reference>
<accession>A0A918UPJ7</accession>
<sequence length="59" mass="6914">MENSPYGYGFIIFIDRGVDHMYPSDSLKFQAQFLWVPRTDTIKIPPTKVDIIRPKDINQ</sequence>
<organism evidence="1 2">
    <name type="scientific">Echinicola pacifica</name>
    <dbReference type="NCBI Taxonomy" id="346377"/>
    <lineage>
        <taxon>Bacteria</taxon>
        <taxon>Pseudomonadati</taxon>
        <taxon>Bacteroidota</taxon>
        <taxon>Cytophagia</taxon>
        <taxon>Cytophagales</taxon>
        <taxon>Cyclobacteriaceae</taxon>
        <taxon>Echinicola</taxon>
    </lineage>
</organism>
<dbReference type="Proteomes" id="UP000619457">
    <property type="component" value="Unassembled WGS sequence"/>
</dbReference>
<gene>
    <name evidence="1" type="ORF">GCM10007049_16420</name>
</gene>
<comment type="caution">
    <text evidence="1">The sequence shown here is derived from an EMBL/GenBank/DDBJ whole genome shotgun (WGS) entry which is preliminary data.</text>
</comment>
<evidence type="ECO:0000313" key="2">
    <source>
        <dbReference type="Proteomes" id="UP000619457"/>
    </source>
</evidence>
<name>A0A918UPJ7_9BACT</name>
<keyword evidence="2" id="KW-1185">Reference proteome</keyword>
<dbReference type="EMBL" id="BMWX01000003">
    <property type="protein sequence ID" value="GGZ24741.1"/>
    <property type="molecule type" value="Genomic_DNA"/>
</dbReference>
<protein>
    <submittedName>
        <fullName evidence="1">Uncharacterized protein</fullName>
    </submittedName>
</protein>
<dbReference type="AlphaFoldDB" id="A0A918UPJ7"/>